<feature type="domain" description="Integrase catalytic" evidence="1">
    <location>
        <begin position="73"/>
        <end position="235"/>
    </location>
</feature>
<name>A0AAV3RY04_LITER</name>
<dbReference type="SUPFAM" id="SSF53098">
    <property type="entry name" value="Ribonuclease H-like"/>
    <property type="match status" value="1"/>
</dbReference>
<dbReference type="InterPro" id="IPR012337">
    <property type="entry name" value="RNaseH-like_sf"/>
</dbReference>
<reference evidence="2 3" key="1">
    <citation type="submission" date="2024-01" db="EMBL/GenBank/DDBJ databases">
        <title>The complete chloroplast genome sequence of Lithospermum erythrorhizon: insights into the phylogenetic relationship among Boraginaceae species and the maternal lineages of purple gromwells.</title>
        <authorList>
            <person name="Okada T."/>
            <person name="Watanabe K."/>
        </authorList>
    </citation>
    <scope>NUCLEOTIDE SEQUENCE [LARGE SCALE GENOMIC DNA]</scope>
</reference>
<dbReference type="InterPro" id="IPR001584">
    <property type="entry name" value="Integrase_cat-core"/>
</dbReference>
<protein>
    <recommendedName>
        <fullName evidence="1">Integrase catalytic domain-containing protein</fullName>
    </recommendedName>
</protein>
<dbReference type="GO" id="GO:0003676">
    <property type="term" value="F:nucleic acid binding"/>
    <property type="evidence" value="ECO:0007669"/>
    <property type="project" value="InterPro"/>
</dbReference>
<comment type="caution">
    <text evidence="2">The sequence shown here is derived from an EMBL/GenBank/DDBJ whole genome shotgun (WGS) entry which is preliminary data.</text>
</comment>
<organism evidence="2 3">
    <name type="scientific">Lithospermum erythrorhizon</name>
    <name type="common">Purple gromwell</name>
    <name type="synonym">Lithospermum officinale var. erythrorhizon</name>
    <dbReference type="NCBI Taxonomy" id="34254"/>
    <lineage>
        <taxon>Eukaryota</taxon>
        <taxon>Viridiplantae</taxon>
        <taxon>Streptophyta</taxon>
        <taxon>Embryophyta</taxon>
        <taxon>Tracheophyta</taxon>
        <taxon>Spermatophyta</taxon>
        <taxon>Magnoliopsida</taxon>
        <taxon>eudicotyledons</taxon>
        <taxon>Gunneridae</taxon>
        <taxon>Pentapetalae</taxon>
        <taxon>asterids</taxon>
        <taxon>lamiids</taxon>
        <taxon>Boraginales</taxon>
        <taxon>Boraginaceae</taxon>
        <taxon>Boraginoideae</taxon>
        <taxon>Lithospermeae</taxon>
        <taxon>Lithospermum</taxon>
    </lineage>
</organism>
<dbReference type="Pfam" id="PF17921">
    <property type="entry name" value="Integrase_H2C2"/>
    <property type="match status" value="1"/>
</dbReference>
<sequence>MVQPSWMGDISASYLKDNQLQHIVAGISGTNQRIKALFYWKGMRKDITTYITSCDICQKSKRELVHVPSLLQPTEIPSSAWSQISTDFIEGLPTSHKNNTLLVIVDRFTNYAHFIPLSHPFTALTVANLFMDHVYKLHGMPSHIISDRDRIFLSAFWQEMFTKLGTKLHYSTSYHPQSDGQTERVNQYLETYLRCMCSDRPTDWTKWLPLAEFWYNRNFHASIRMTPFEALYGYKPPHLPSSSYLKKVKTMANEVLEQRRKITKLLKDNLTLAQERMRRYADKKRAERNVENLVELRRHLKLAAKFYGPFQILDKVGPFIKRSTTSEESLPDILLDGSFPVHPVAILNKKTIKRGRLYVYQLLIQWNHSTPKEAIWEDYY</sequence>
<dbReference type="PANTHER" id="PTHR37984:SF15">
    <property type="entry name" value="INTEGRASE CATALYTIC DOMAIN-CONTAINING PROTEIN"/>
    <property type="match status" value="1"/>
</dbReference>
<dbReference type="InterPro" id="IPR050951">
    <property type="entry name" value="Retrovirus_Pol_polyprotein"/>
</dbReference>
<dbReference type="GO" id="GO:0015074">
    <property type="term" value="P:DNA integration"/>
    <property type="evidence" value="ECO:0007669"/>
    <property type="project" value="InterPro"/>
</dbReference>
<accession>A0AAV3RY04</accession>
<dbReference type="InterPro" id="IPR036397">
    <property type="entry name" value="RNaseH_sf"/>
</dbReference>
<dbReference type="FunFam" id="3.30.420.10:FF:000032">
    <property type="entry name" value="Retrovirus-related Pol polyprotein from transposon 297-like Protein"/>
    <property type="match status" value="1"/>
</dbReference>
<keyword evidence="3" id="KW-1185">Reference proteome</keyword>
<dbReference type="AlphaFoldDB" id="A0AAV3RY04"/>
<proteinExistence type="predicted"/>
<dbReference type="EMBL" id="BAABME010012616">
    <property type="protein sequence ID" value="GAA0185329.1"/>
    <property type="molecule type" value="Genomic_DNA"/>
</dbReference>
<dbReference type="PROSITE" id="PS50994">
    <property type="entry name" value="INTEGRASE"/>
    <property type="match status" value="1"/>
</dbReference>
<dbReference type="PANTHER" id="PTHR37984">
    <property type="entry name" value="PROTEIN CBG26694"/>
    <property type="match status" value="1"/>
</dbReference>
<dbReference type="Gene3D" id="1.10.340.70">
    <property type="match status" value="1"/>
</dbReference>
<gene>
    <name evidence="2" type="ORF">LIER_32617</name>
</gene>
<evidence type="ECO:0000313" key="3">
    <source>
        <dbReference type="Proteomes" id="UP001454036"/>
    </source>
</evidence>
<dbReference type="Proteomes" id="UP001454036">
    <property type="component" value="Unassembled WGS sequence"/>
</dbReference>
<dbReference type="Gene3D" id="3.30.420.10">
    <property type="entry name" value="Ribonuclease H-like superfamily/Ribonuclease H"/>
    <property type="match status" value="1"/>
</dbReference>
<evidence type="ECO:0000313" key="2">
    <source>
        <dbReference type="EMBL" id="GAA0185329.1"/>
    </source>
</evidence>
<evidence type="ECO:0000259" key="1">
    <source>
        <dbReference type="PROSITE" id="PS50994"/>
    </source>
</evidence>
<dbReference type="InterPro" id="IPR041588">
    <property type="entry name" value="Integrase_H2C2"/>
</dbReference>